<dbReference type="SUPFAM" id="SSF58038">
    <property type="entry name" value="SNARE fusion complex"/>
    <property type="match status" value="1"/>
</dbReference>
<dbReference type="GO" id="GO:0016020">
    <property type="term" value="C:membrane"/>
    <property type="evidence" value="ECO:0007669"/>
    <property type="project" value="InterPro"/>
</dbReference>
<evidence type="ECO:0000256" key="2">
    <source>
        <dbReference type="ARBA" id="ARBA00022448"/>
    </source>
</evidence>
<name>A0A1V9ZAH9_ACHHY</name>
<proteinExistence type="inferred from homology"/>
<dbReference type="InterPro" id="IPR051097">
    <property type="entry name" value="Synaptobrevin-like_transport"/>
</dbReference>
<evidence type="ECO:0000256" key="4">
    <source>
        <dbReference type="ARBA" id="ARBA00022927"/>
    </source>
</evidence>
<dbReference type="InterPro" id="IPR010908">
    <property type="entry name" value="Longin_dom"/>
</dbReference>
<keyword evidence="6 9" id="KW-0472">Membrane</keyword>
<dbReference type="PANTHER" id="PTHR21136">
    <property type="entry name" value="SNARE PROTEINS"/>
    <property type="match status" value="1"/>
</dbReference>
<dbReference type="Gene3D" id="1.20.5.110">
    <property type="match status" value="1"/>
</dbReference>
<dbReference type="AlphaFoldDB" id="A0A1V9ZAH9"/>
<dbReference type="InterPro" id="IPR001388">
    <property type="entry name" value="Synaptobrevin-like"/>
</dbReference>
<feature type="transmembrane region" description="Helical" evidence="9">
    <location>
        <begin position="504"/>
        <end position="526"/>
    </location>
</feature>
<reference evidence="12 13" key="1">
    <citation type="journal article" date="2014" name="Genome Biol. Evol.">
        <title>The secreted proteins of Achlya hypogyna and Thraustotheca clavata identify the ancestral oomycete secretome and reveal gene acquisitions by horizontal gene transfer.</title>
        <authorList>
            <person name="Misner I."/>
            <person name="Blouin N."/>
            <person name="Leonard G."/>
            <person name="Richards T.A."/>
            <person name="Lane C.E."/>
        </authorList>
    </citation>
    <scope>NUCLEOTIDE SEQUENCE [LARGE SCALE GENOMIC DNA]</scope>
    <source>
        <strain evidence="12 13">ATCC 48635</strain>
    </source>
</reference>
<keyword evidence="2" id="KW-0813">Transport</keyword>
<evidence type="ECO:0000256" key="7">
    <source>
        <dbReference type="ARBA" id="ARBA00046280"/>
    </source>
</evidence>
<feature type="domain" description="Longin" evidence="10">
    <location>
        <begin position="308"/>
        <end position="400"/>
    </location>
</feature>
<dbReference type="STRING" id="1202772.A0A1V9ZAH9"/>
<dbReference type="EMBL" id="JNBR01000341">
    <property type="protein sequence ID" value="OQR94989.1"/>
    <property type="molecule type" value="Genomic_DNA"/>
</dbReference>
<evidence type="ECO:0000256" key="3">
    <source>
        <dbReference type="ARBA" id="ARBA00022692"/>
    </source>
</evidence>
<protein>
    <recommendedName>
        <fullName evidence="14">V-SNARE coiled-coil homology domain-containing protein</fullName>
    </recommendedName>
</protein>
<dbReference type="GO" id="GO:0016192">
    <property type="term" value="P:vesicle-mediated transport"/>
    <property type="evidence" value="ECO:0007669"/>
    <property type="project" value="InterPro"/>
</dbReference>
<keyword evidence="4" id="KW-0653">Protein transport</keyword>
<dbReference type="Gene3D" id="3.30.450.50">
    <property type="entry name" value="Longin domain"/>
    <property type="match status" value="1"/>
</dbReference>
<evidence type="ECO:0000256" key="8">
    <source>
        <dbReference type="PROSITE-ProRule" id="PRU00290"/>
    </source>
</evidence>
<dbReference type="Proteomes" id="UP000243579">
    <property type="component" value="Unassembled WGS sequence"/>
</dbReference>
<dbReference type="OrthoDB" id="190375at2759"/>
<evidence type="ECO:0000256" key="9">
    <source>
        <dbReference type="SAM" id="Phobius"/>
    </source>
</evidence>
<dbReference type="PRINTS" id="PR00219">
    <property type="entry name" value="SYNAPTOBREVN"/>
</dbReference>
<dbReference type="GO" id="GO:0005737">
    <property type="term" value="C:cytoplasm"/>
    <property type="evidence" value="ECO:0007669"/>
    <property type="project" value="UniProtKB-ARBA"/>
</dbReference>
<evidence type="ECO:0000256" key="1">
    <source>
        <dbReference type="ARBA" id="ARBA00008025"/>
    </source>
</evidence>
<dbReference type="PROSITE" id="PS50892">
    <property type="entry name" value="V_SNARE"/>
    <property type="match status" value="1"/>
</dbReference>
<evidence type="ECO:0000256" key="5">
    <source>
        <dbReference type="ARBA" id="ARBA00022989"/>
    </source>
</evidence>
<evidence type="ECO:0000259" key="10">
    <source>
        <dbReference type="PROSITE" id="PS50859"/>
    </source>
</evidence>
<sequence>MAVTLDQARVRELFADLARVHMESMELNVQVFHESISATIGLTGVHPLTDERAVTVGEDLKIVRKKTYYSDTPSNLSSNFVQKLCAKVCSRNGIIVVPKLFSVALESIKDHSADLETDEKMQIALIIFGTLEYWNLKAKYASKYETRFKELCDVHEQYVNVFMEWISDGSEFRRDGDVEEQELAMILVKMLTEYLPSDKRQRKKTVRRLRDFKDIPGLKDQLREAKQTILELEDPEIEWSEIIDSVRMRMRKNNYGEVRYRCKYVNGDLCCELPSELECAKFIKAKCLEAGTDWRDVLVLKDDVKYVAVARVAHKTVIASFVHAKAKKSATKFAEVTAKVLASPTWAKEVGPHSRHALDFDGLKLHFMLDSGNFVYFAVTTGDYPIRVAHQMLNDVEAQFAAGFAAMALTLKKDQPAGAECNKVLSTIATTYEDRTKIDKLSLVKMQVEGVKETMKDSINIALSNGEKLETLEQKSTELSDNAKMFHKGATDLHRQMWLRKLRLFVAIGVSIILVVLLILYILGVFSSSSSTSNTTRVRSLRSPDIFP</sequence>
<feature type="domain" description="V-SNARE coiled-coil homology" evidence="11">
    <location>
        <begin position="440"/>
        <end position="500"/>
    </location>
</feature>
<dbReference type="PROSITE" id="PS50859">
    <property type="entry name" value="LONGIN"/>
    <property type="match status" value="1"/>
</dbReference>
<evidence type="ECO:0000313" key="12">
    <source>
        <dbReference type="EMBL" id="OQR94989.1"/>
    </source>
</evidence>
<dbReference type="GO" id="GO:0012505">
    <property type="term" value="C:endomembrane system"/>
    <property type="evidence" value="ECO:0007669"/>
    <property type="project" value="UniProtKB-SubCell"/>
</dbReference>
<organism evidence="12 13">
    <name type="scientific">Achlya hypogyna</name>
    <name type="common">Oomycete</name>
    <name type="synonym">Protoachlya hypogyna</name>
    <dbReference type="NCBI Taxonomy" id="1202772"/>
    <lineage>
        <taxon>Eukaryota</taxon>
        <taxon>Sar</taxon>
        <taxon>Stramenopiles</taxon>
        <taxon>Oomycota</taxon>
        <taxon>Saprolegniomycetes</taxon>
        <taxon>Saprolegniales</taxon>
        <taxon>Achlyaceae</taxon>
        <taxon>Achlya</taxon>
    </lineage>
</organism>
<dbReference type="GO" id="GO:0015031">
    <property type="term" value="P:protein transport"/>
    <property type="evidence" value="ECO:0007669"/>
    <property type="project" value="UniProtKB-KW"/>
</dbReference>
<dbReference type="InterPro" id="IPR042855">
    <property type="entry name" value="V_SNARE_CC"/>
</dbReference>
<dbReference type="CDD" id="cd15843">
    <property type="entry name" value="R-SNARE"/>
    <property type="match status" value="1"/>
</dbReference>
<evidence type="ECO:0008006" key="14">
    <source>
        <dbReference type="Google" id="ProtNLM"/>
    </source>
</evidence>
<accession>A0A1V9ZAH9</accession>
<keyword evidence="3 9" id="KW-0812">Transmembrane</keyword>
<dbReference type="SUPFAM" id="SSF64356">
    <property type="entry name" value="SNARE-like"/>
    <property type="match status" value="1"/>
</dbReference>
<keyword evidence="8" id="KW-0175">Coiled coil</keyword>
<keyword evidence="5 9" id="KW-1133">Transmembrane helix</keyword>
<comment type="similarity">
    <text evidence="1">Belongs to the synaptobrevin family.</text>
</comment>
<evidence type="ECO:0000256" key="6">
    <source>
        <dbReference type="ARBA" id="ARBA00023136"/>
    </source>
</evidence>
<gene>
    <name evidence="12" type="ORF">ACHHYP_00625</name>
</gene>
<keyword evidence="13" id="KW-1185">Reference proteome</keyword>
<comment type="subcellular location">
    <subcellularLocation>
        <location evidence="7">Endomembrane system</location>
        <topology evidence="7">Single-pass type IV membrane protein</topology>
    </subcellularLocation>
</comment>
<dbReference type="Pfam" id="PF00957">
    <property type="entry name" value="Synaptobrevin"/>
    <property type="match status" value="1"/>
</dbReference>
<dbReference type="CDD" id="cd14824">
    <property type="entry name" value="Longin"/>
    <property type="match status" value="1"/>
</dbReference>
<dbReference type="PANTHER" id="PTHR21136:SF168">
    <property type="entry name" value="VESICLE-ASSOCIATED MEMBRANE PROTEIN 9"/>
    <property type="match status" value="1"/>
</dbReference>
<comment type="caution">
    <text evidence="12">The sequence shown here is derived from an EMBL/GenBank/DDBJ whole genome shotgun (WGS) entry which is preliminary data.</text>
</comment>
<evidence type="ECO:0000259" key="11">
    <source>
        <dbReference type="PROSITE" id="PS50892"/>
    </source>
</evidence>
<dbReference type="InterPro" id="IPR011012">
    <property type="entry name" value="Longin-like_dom_sf"/>
</dbReference>
<evidence type="ECO:0000313" key="13">
    <source>
        <dbReference type="Proteomes" id="UP000243579"/>
    </source>
</evidence>